<sequence>MQDIEKEAAKQGTAGSDEDNCQENSENIHEWEKLLLRSNDYQKTFYVNQRTGKKFCFAFMSTLVDESIIQQSALPYLLEGDFIHLNDVKRLLPIADVQVSGDNSEIERKLFNGYILLTLEDVEDQFVFLAAQKEVVRSVAQPEVEFSVIGPKESFVESLDQNLNLIRKRVPVKELIIENYIVGSLSNSSVAILYMEGITNKDNVNTVIQRVKDIEFDEITDSSYIVQLISDNQNSPFPQLLDTERPDRVAAILAEGKVAILVDGSPHALIGPTTLVEFFGSFEDYFLNYLLSSFFRLIRLFAVAFSILITPIYVAALSYHYELIPKDLLSTLITSRREIPLPPILEALFLELTIELLREAGARLPTKVGQTIGIVGGIVIGTASVEAGLTSNVLLIIVALAALASFTTPVYRMGNTIRLLRFPFLFFAELWGLLGIVVSFSFLLTHLLRLTSLGRPFLEPLYPPRVTDFKDAIIRLPFTRQYNRPQYLRTENPKRFSKKKAKEKKDIDE</sequence>
<dbReference type="PIRSF" id="PIRSF005690">
    <property type="entry name" value="GerBA"/>
    <property type="match status" value="1"/>
</dbReference>
<dbReference type="Pfam" id="PF03323">
    <property type="entry name" value="GerA"/>
    <property type="match status" value="1"/>
</dbReference>
<keyword evidence="6" id="KW-1133">Transmembrane helix</keyword>
<evidence type="ECO:0000313" key="7">
    <source>
        <dbReference type="EMBL" id="RSD28356.1"/>
    </source>
</evidence>
<comment type="caution">
    <text evidence="7">The sequence shown here is derived from an EMBL/GenBank/DDBJ whole genome shotgun (WGS) entry which is preliminary data.</text>
</comment>
<dbReference type="PANTHER" id="PTHR22550:SF5">
    <property type="entry name" value="LEUCINE ZIPPER PROTEIN 4"/>
    <property type="match status" value="1"/>
</dbReference>
<feature type="transmembrane region" description="Helical" evidence="6">
    <location>
        <begin position="424"/>
        <end position="448"/>
    </location>
</feature>
<dbReference type="GO" id="GO:0005886">
    <property type="term" value="C:plasma membrane"/>
    <property type="evidence" value="ECO:0007669"/>
    <property type="project" value="UniProtKB-SubCell"/>
</dbReference>
<dbReference type="AlphaFoldDB" id="A0A3R9E8H3"/>
<evidence type="ECO:0000256" key="1">
    <source>
        <dbReference type="ARBA" id="ARBA00004141"/>
    </source>
</evidence>
<dbReference type="InterPro" id="IPR050768">
    <property type="entry name" value="UPF0353/GerABKA_families"/>
</dbReference>
<evidence type="ECO:0000256" key="2">
    <source>
        <dbReference type="ARBA" id="ARBA00005278"/>
    </source>
</evidence>
<dbReference type="PANTHER" id="PTHR22550">
    <property type="entry name" value="SPORE GERMINATION PROTEIN"/>
    <property type="match status" value="1"/>
</dbReference>
<feature type="transmembrane region" description="Helical" evidence="6">
    <location>
        <begin position="297"/>
        <end position="319"/>
    </location>
</feature>
<dbReference type="OrthoDB" id="9772630at2"/>
<evidence type="ECO:0000256" key="4">
    <source>
        <dbReference type="PIRNR" id="PIRNR005690"/>
    </source>
</evidence>
<keyword evidence="6" id="KW-0812">Transmembrane</keyword>
<keyword evidence="3 4" id="KW-0472">Membrane</keyword>
<dbReference type="Proteomes" id="UP000279911">
    <property type="component" value="Unassembled WGS sequence"/>
</dbReference>
<comment type="subcellular location">
    <subcellularLocation>
        <location evidence="4">Cell membrane</location>
    </subcellularLocation>
    <subcellularLocation>
        <location evidence="1">Membrane</location>
        <topology evidence="1">Multi-pass membrane protein</topology>
    </subcellularLocation>
</comment>
<evidence type="ECO:0000256" key="5">
    <source>
        <dbReference type="SAM" id="MobiDB-lite"/>
    </source>
</evidence>
<proteinExistence type="inferred from homology"/>
<organism evidence="7 8">
    <name type="scientific">Mesobacillus subterraneus</name>
    <dbReference type="NCBI Taxonomy" id="285983"/>
    <lineage>
        <taxon>Bacteria</taxon>
        <taxon>Bacillati</taxon>
        <taxon>Bacillota</taxon>
        <taxon>Bacilli</taxon>
        <taxon>Bacillales</taxon>
        <taxon>Bacillaceae</taxon>
        <taxon>Mesobacillus</taxon>
    </lineage>
</organism>
<comment type="similarity">
    <text evidence="2 4">Belongs to the GerABKA family.</text>
</comment>
<gene>
    <name evidence="7" type="ORF">EJA10_05560</name>
</gene>
<feature type="region of interest" description="Disordered" evidence="5">
    <location>
        <begin position="1"/>
        <end position="23"/>
    </location>
</feature>
<protein>
    <submittedName>
        <fullName evidence="7">Spore germination protein</fullName>
    </submittedName>
</protein>
<feature type="transmembrane region" description="Helical" evidence="6">
    <location>
        <begin position="393"/>
        <end position="412"/>
    </location>
</feature>
<reference evidence="8" key="1">
    <citation type="submission" date="2018-12" db="EMBL/GenBank/DDBJ databases">
        <title>Bacillus chawlae sp. nov., Bacillus glennii sp. nov., and Bacillus saganii sp. nov. Isolated from the Vehicle Assembly Building at Kennedy Space Center where the Viking Spacecraft were Assembled.</title>
        <authorList>
            <person name="Seuylemezian A."/>
            <person name="Vaishampayan P."/>
        </authorList>
    </citation>
    <scope>NUCLEOTIDE SEQUENCE [LARGE SCALE GENOMIC DNA]</scope>
    <source>
        <strain evidence="8">DSM 13966</strain>
    </source>
</reference>
<dbReference type="GO" id="GO:0009847">
    <property type="term" value="P:spore germination"/>
    <property type="evidence" value="ECO:0007669"/>
    <property type="project" value="UniProtKB-UniRule"/>
</dbReference>
<dbReference type="InterPro" id="IPR004995">
    <property type="entry name" value="Spore_Ger"/>
</dbReference>
<evidence type="ECO:0000256" key="3">
    <source>
        <dbReference type="ARBA" id="ARBA00023136"/>
    </source>
</evidence>
<accession>A0A3R9E8H3</accession>
<name>A0A3R9E8H3_9BACI</name>
<evidence type="ECO:0000256" key="6">
    <source>
        <dbReference type="SAM" id="Phobius"/>
    </source>
</evidence>
<evidence type="ECO:0000313" key="8">
    <source>
        <dbReference type="Proteomes" id="UP000279911"/>
    </source>
</evidence>
<dbReference type="EMBL" id="RSFW01000008">
    <property type="protein sequence ID" value="RSD28356.1"/>
    <property type="molecule type" value="Genomic_DNA"/>
</dbReference>